<accession>A0A5P3AFY8</accession>
<feature type="domain" description="Aminoglycoside phosphotransferase" evidence="1">
    <location>
        <begin position="120"/>
        <end position="273"/>
    </location>
</feature>
<dbReference type="EMBL" id="CP031598">
    <property type="protein sequence ID" value="QEW27165.1"/>
    <property type="molecule type" value="Genomic_DNA"/>
</dbReference>
<name>A0A5P3AFY8_9RHOB</name>
<dbReference type="GO" id="GO:0016301">
    <property type="term" value="F:kinase activity"/>
    <property type="evidence" value="ECO:0007669"/>
    <property type="project" value="UniProtKB-KW"/>
</dbReference>
<dbReference type="InterPro" id="IPR002575">
    <property type="entry name" value="Aminoglycoside_PTrfase"/>
</dbReference>
<dbReference type="Pfam" id="PF01636">
    <property type="entry name" value="APH"/>
    <property type="match status" value="1"/>
</dbReference>
<dbReference type="Gene3D" id="3.90.1200.10">
    <property type="match status" value="1"/>
</dbReference>
<dbReference type="InterPro" id="IPR027417">
    <property type="entry name" value="P-loop_NTPase"/>
</dbReference>
<dbReference type="Pfam" id="PF13671">
    <property type="entry name" value="AAA_33"/>
    <property type="match status" value="1"/>
</dbReference>
<dbReference type="OrthoDB" id="9810277at2"/>
<keyword evidence="2" id="KW-0808">Transferase</keyword>
<dbReference type="Gene3D" id="3.40.50.300">
    <property type="entry name" value="P-loop containing nucleotide triphosphate hydrolases"/>
    <property type="match status" value="1"/>
</dbReference>
<dbReference type="RefSeq" id="WP_057816085.1">
    <property type="nucleotide sequence ID" value="NZ_CP031598.1"/>
</dbReference>
<evidence type="ECO:0000259" key="1">
    <source>
        <dbReference type="Pfam" id="PF01636"/>
    </source>
</evidence>
<organism evidence="2 3">
    <name type="scientific">Roseovarius indicus</name>
    <dbReference type="NCBI Taxonomy" id="540747"/>
    <lineage>
        <taxon>Bacteria</taxon>
        <taxon>Pseudomonadati</taxon>
        <taxon>Pseudomonadota</taxon>
        <taxon>Alphaproteobacteria</taxon>
        <taxon>Rhodobacterales</taxon>
        <taxon>Roseobacteraceae</taxon>
        <taxon>Roseovarius</taxon>
    </lineage>
</organism>
<sequence length="516" mass="55640">MAEDTQDEVIAFLGRHEGEGGGRCDHVETHGAHVFLQGDTALKIKKAVRYDYLDFTALETRERMLRRELDLNRPGAPQIYRDVVAVTRDGDRLELDGPGAPVEWVLRMWRFPKENELSAVAARGELSDALADDLGRAIADYHADAPLREGDGADRIQAIIEELETAFGAMGDELGGSEADAFITMTKAEFGRVAALLRERAAGGHLRRCHGDLHLHNLVLIDGRPVLFDALEFDEELGTCDVLYDLAFLVMDLLNRGLGRQANIVLNAWLHTNGGRQDEGLAALPLFVALRAGIRAMVAVQTGAGEREEVRAQARGYLETGLAALEPCEARLVAIGGMSGSGKSTIGRRLAPQIGRMPGAVHLRSDLERKSLAGVAPKDRLPESAYTAAASDAVYDRLAARAAAVLATGQSVILDATFLTPVERTHARDLAAQAGVPFTGIWLDAPVEALTRRVDAREGDASDADASVVRKQVEKDTGPIDWQRVEASGDREIVAKAVWERIVSAGGSSPAGSRDD</sequence>
<keyword evidence="2" id="KW-0418">Kinase</keyword>
<proteinExistence type="predicted"/>
<reference evidence="2 3" key="1">
    <citation type="submission" date="2018-08" db="EMBL/GenBank/DDBJ databases">
        <title>Genetic Globetrotter - A new plasmid hitch-hiking vast phylogenetic and geographic distances.</title>
        <authorList>
            <person name="Vollmers J."/>
            <person name="Petersen J."/>
        </authorList>
    </citation>
    <scope>NUCLEOTIDE SEQUENCE [LARGE SCALE GENOMIC DNA]</scope>
    <source>
        <strain evidence="2 3">DSM 26383</strain>
    </source>
</reference>
<evidence type="ECO:0000313" key="2">
    <source>
        <dbReference type="EMBL" id="QEW27165.1"/>
    </source>
</evidence>
<dbReference type="AlphaFoldDB" id="A0A5P3AFY8"/>
<dbReference type="PANTHER" id="PTHR43883:SF1">
    <property type="entry name" value="GLUCONOKINASE"/>
    <property type="match status" value="1"/>
</dbReference>
<evidence type="ECO:0000313" key="3">
    <source>
        <dbReference type="Proteomes" id="UP000325785"/>
    </source>
</evidence>
<dbReference type="InterPro" id="IPR052732">
    <property type="entry name" value="Cell-binding_unc_protein"/>
</dbReference>
<protein>
    <submittedName>
        <fullName evidence="2">Polynucleotide kinase</fullName>
    </submittedName>
</protein>
<dbReference type="SUPFAM" id="SSF56112">
    <property type="entry name" value="Protein kinase-like (PK-like)"/>
    <property type="match status" value="1"/>
</dbReference>
<dbReference type="KEGG" id="rid:RIdsm_02975"/>
<dbReference type="PANTHER" id="PTHR43883">
    <property type="entry name" value="SLR0207 PROTEIN"/>
    <property type="match status" value="1"/>
</dbReference>
<dbReference type="InterPro" id="IPR011009">
    <property type="entry name" value="Kinase-like_dom_sf"/>
</dbReference>
<gene>
    <name evidence="2" type="ORF">RIdsm_02975</name>
</gene>
<dbReference type="Proteomes" id="UP000325785">
    <property type="component" value="Chromosome"/>
</dbReference>
<dbReference type="SUPFAM" id="SSF52540">
    <property type="entry name" value="P-loop containing nucleoside triphosphate hydrolases"/>
    <property type="match status" value="1"/>
</dbReference>